<gene>
    <name evidence="3" type="ORF">NFI88_12735</name>
</gene>
<accession>A0ABT1VZC2</accession>
<protein>
    <submittedName>
        <fullName evidence="3">Glycosyltransferase family 4 protein</fullName>
    </submittedName>
</protein>
<comment type="caution">
    <text evidence="3">The sequence shown here is derived from an EMBL/GenBank/DDBJ whole genome shotgun (WGS) entry which is preliminary data.</text>
</comment>
<dbReference type="Pfam" id="PF13439">
    <property type="entry name" value="Glyco_transf_4"/>
    <property type="match status" value="1"/>
</dbReference>
<feature type="region of interest" description="Disordered" evidence="1">
    <location>
        <begin position="362"/>
        <end position="399"/>
    </location>
</feature>
<dbReference type="EMBL" id="JAMZEJ010000007">
    <property type="protein sequence ID" value="MCQ8241702.1"/>
    <property type="molecule type" value="Genomic_DNA"/>
</dbReference>
<feature type="compositionally biased region" description="Basic and acidic residues" evidence="1">
    <location>
        <begin position="365"/>
        <end position="374"/>
    </location>
</feature>
<evidence type="ECO:0000313" key="3">
    <source>
        <dbReference type="EMBL" id="MCQ8241702.1"/>
    </source>
</evidence>
<proteinExistence type="predicted"/>
<dbReference type="CDD" id="cd03801">
    <property type="entry name" value="GT4_PimA-like"/>
    <property type="match status" value="1"/>
</dbReference>
<dbReference type="InterPro" id="IPR028098">
    <property type="entry name" value="Glyco_trans_4-like_N"/>
</dbReference>
<dbReference type="Gene3D" id="3.40.50.2000">
    <property type="entry name" value="Glycogen Phosphorylase B"/>
    <property type="match status" value="2"/>
</dbReference>
<organism evidence="3 4">
    <name type="scientific">Rhizosaccharibacter radicis</name>
    <dbReference type="NCBI Taxonomy" id="2782605"/>
    <lineage>
        <taxon>Bacteria</taxon>
        <taxon>Pseudomonadati</taxon>
        <taxon>Pseudomonadota</taxon>
        <taxon>Alphaproteobacteria</taxon>
        <taxon>Acetobacterales</taxon>
        <taxon>Acetobacteraceae</taxon>
        <taxon>Rhizosaccharibacter</taxon>
    </lineage>
</organism>
<dbReference type="Pfam" id="PF13692">
    <property type="entry name" value="Glyco_trans_1_4"/>
    <property type="match status" value="1"/>
</dbReference>
<dbReference type="SUPFAM" id="SSF53756">
    <property type="entry name" value="UDP-Glycosyltransferase/glycogen phosphorylase"/>
    <property type="match status" value="1"/>
</dbReference>
<dbReference type="Proteomes" id="UP001524547">
    <property type="component" value="Unassembled WGS sequence"/>
</dbReference>
<evidence type="ECO:0000259" key="2">
    <source>
        <dbReference type="Pfam" id="PF13439"/>
    </source>
</evidence>
<reference evidence="3 4" key="1">
    <citation type="submission" date="2022-06" db="EMBL/GenBank/DDBJ databases">
        <title>Rhizosaccharibacter gen. nov. sp. nov. KSS12, endophytic bacteria isolated from sugarcane.</title>
        <authorList>
            <person name="Pitiwittayakul N."/>
        </authorList>
    </citation>
    <scope>NUCLEOTIDE SEQUENCE [LARGE SCALE GENOMIC DNA]</scope>
    <source>
        <strain evidence="3 4">KSS12</strain>
    </source>
</reference>
<sequence>MRLLVTADAVGGVWRYALTLAACWAENGVHTSLAVLGPAPDPAQIREAAAIPALRLLSTGLPLDWTAPDAATSRQTAVSLAGIAAREGVDGVQLHAPALVGDAAWPVPVVTAVHSCLLTWWRTMRPDQELPADFGWRVAESAAGLRHADAAFAPSRSFAAAVTEAYALPAPLPTILNGRLPLPAPSWAAVGRPRAALCAGRFWDEGKDARTLDDAAARLDAPVLAAGSWRGPNGAGFDPAALRSLGSLNEAGLAEAFATVRVFVSAARYEPFGLSVLEAAQAGCALVLSDIPSFRELWDGAARFVPPGDVAGFAREMAAALADPAALAEAARKRAARYRAATMAAETLALHRTLQPAAIRVGGHRAPDGADRRASPTGPFPPGGLSSGHERPGTVPPAP</sequence>
<dbReference type="PANTHER" id="PTHR46401:SF8">
    <property type="entry name" value="BLL6006 PROTEIN"/>
    <property type="match status" value="1"/>
</dbReference>
<dbReference type="PANTHER" id="PTHR46401">
    <property type="entry name" value="GLYCOSYLTRANSFERASE WBBK-RELATED"/>
    <property type="match status" value="1"/>
</dbReference>
<keyword evidence="4" id="KW-1185">Reference proteome</keyword>
<feature type="domain" description="Glycosyltransferase subfamily 4-like N-terminal" evidence="2">
    <location>
        <begin position="10"/>
        <end position="178"/>
    </location>
</feature>
<evidence type="ECO:0000256" key="1">
    <source>
        <dbReference type="SAM" id="MobiDB-lite"/>
    </source>
</evidence>
<name>A0ABT1VZC2_9PROT</name>
<evidence type="ECO:0000313" key="4">
    <source>
        <dbReference type="Proteomes" id="UP001524547"/>
    </source>
</evidence>
<dbReference type="RefSeq" id="WP_422920443.1">
    <property type="nucleotide sequence ID" value="NZ_JAMZEJ010000007.1"/>
</dbReference>